<organism evidence="3 4">
    <name type="scientific">Urbifossiella limnaea</name>
    <dbReference type="NCBI Taxonomy" id="2528023"/>
    <lineage>
        <taxon>Bacteria</taxon>
        <taxon>Pseudomonadati</taxon>
        <taxon>Planctomycetota</taxon>
        <taxon>Planctomycetia</taxon>
        <taxon>Gemmatales</taxon>
        <taxon>Gemmataceae</taxon>
        <taxon>Urbifossiella</taxon>
    </lineage>
</organism>
<reference evidence="3 4" key="1">
    <citation type="submission" date="2019-02" db="EMBL/GenBank/DDBJ databases">
        <title>Deep-cultivation of Planctomycetes and their phenomic and genomic characterization uncovers novel biology.</title>
        <authorList>
            <person name="Wiegand S."/>
            <person name="Jogler M."/>
            <person name="Boedeker C."/>
            <person name="Pinto D."/>
            <person name="Vollmers J."/>
            <person name="Rivas-Marin E."/>
            <person name="Kohn T."/>
            <person name="Peeters S.H."/>
            <person name="Heuer A."/>
            <person name="Rast P."/>
            <person name="Oberbeckmann S."/>
            <person name="Bunk B."/>
            <person name="Jeske O."/>
            <person name="Meyerdierks A."/>
            <person name="Storesund J.E."/>
            <person name="Kallscheuer N."/>
            <person name="Luecker S."/>
            <person name="Lage O.M."/>
            <person name="Pohl T."/>
            <person name="Merkel B.J."/>
            <person name="Hornburger P."/>
            <person name="Mueller R.-W."/>
            <person name="Bruemmer F."/>
            <person name="Labrenz M."/>
            <person name="Spormann A.M."/>
            <person name="Op den Camp H."/>
            <person name="Overmann J."/>
            <person name="Amann R."/>
            <person name="Jetten M.S.M."/>
            <person name="Mascher T."/>
            <person name="Medema M.H."/>
            <person name="Devos D.P."/>
            <person name="Kaster A.-K."/>
            <person name="Ovreas L."/>
            <person name="Rohde M."/>
            <person name="Galperin M.Y."/>
            <person name="Jogler C."/>
        </authorList>
    </citation>
    <scope>NUCLEOTIDE SEQUENCE [LARGE SCALE GENOMIC DNA]</scope>
    <source>
        <strain evidence="3 4">ETA_A1</strain>
    </source>
</reference>
<name>A0A517XRI4_9BACT</name>
<dbReference type="EMBL" id="CP036273">
    <property type="protein sequence ID" value="QDU20128.1"/>
    <property type="molecule type" value="Genomic_DNA"/>
</dbReference>
<keyword evidence="4" id="KW-1185">Reference proteome</keyword>
<dbReference type="OrthoDB" id="9784339at2"/>
<evidence type="ECO:0000313" key="4">
    <source>
        <dbReference type="Proteomes" id="UP000319576"/>
    </source>
</evidence>
<gene>
    <name evidence="3" type="primary">arsC2</name>
    <name evidence="3" type="ORF">ETAA1_20710</name>
</gene>
<keyword evidence="3" id="KW-0808">Transferase</keyword>
<dbReference type="GO" id="GO:0102100">
    <property type="term" value="F:mycothiol-arsenate ligase activity"/>
    <property type="evidence" value="ECO:0007669"/>
    <property type="project" value="UniProtKB-EC"/>
</dbReference>
<dbReference type="InterPro" id="IPR036196">
    <property type="entry name" value="Ptyr_pPase_sf"/>
</dbReference>
<accession>A0A517XRI4</accession>
<dbReference type="AlphaFoldDB" id="A0A517XRI4"/>
<dbReference type="CDD" id="cd16345">
    <property type="entry name" value="LMWP_ArsC"/>
    <property type="match status" value="1"/>
</dbReference>
<protein>
    <submittedName>
        <fullName evidence="3">Arsenate-mycothiol transferase ArsC2</fullName>
        <ecNumber evidence="3">2.8.4.2</ecNumber>
    </submittedName>
</protein>
<keyword evidence="1" id="KW-0059">Arsenical resistance</keyword>
<dbReference type="SMART" id="SM00226">
    <property type="entry name" value="LMWPc"/>
    <property type="match status" value="1"/>
</dbReference>
<evidence type="ECO:0000256" key="1">
    <source>
        <dbReference type="ARBA" id="ARBA00022849"/>
    </source>
</evidence>
<dbReference type="RefSeq" id="WP_145237158.1">
    <property type="nucleotide sequence ID" value="NZ_CP036273.1"/>
</dbReference>
<dbReference type="PANTHER" id="PTHR43428:SF1">
    <property type="entry name" value="ARSENATE REDUCTASE"/>
    <property type="match status" value="1"/>
</dbReference>
<dbReference type="Proteomes" id="UP000319576">
    <property type="component" value="Chromosome"/>
</dbReference>
<evidence type="ECO:0000259" key="2">
    <source>
        <dbReference type="SMART" id="SM00226"/>
    </source>
</evidence>
<dbReference type="Pfam" id="PF01451">
    <property type="entry name" value="LMWPc"/>
    <property type="match status" value="1"/>
</dbReference>
<sequence length="137" mass="14658">MGDVKRVLFVCVENANRSQMAEAFARMLGGPAVEAYSSGSRPSGVVNPKAIAAMAELGYDLTKHGSKSLTELPDVPFDFVATMGCGDACPLVRAAVRADWQIPDPKHMPPEEFRAVRDLIRGKVREALESIGVAVTA</sequence>
<proteinExistence type="predicted"/>
<evidence type="ECO:0000313" key="3">
    <source>
        <dbReference type="EMBL" id="QDU20128.1"/>
    </source>
</evidence>
<dbReference type="InterPro" id="IPR023485">
    <property type="entry name" value="Ptyr_pPase"/>
</dbReference>
<dbReference type="PANTHER" id="PTHR43428">
    <property type="entry name" value="ARSENATE REDUCTASE"/>
    <property type="match status" value="1"/>
</dbReference>
<dbReference type="Gene3D" id="3.40.50.2300">
    <property type="match status" value="1"/>
</dbReference>
<feature type="domain" description="Phosphotyrosine protein phosphatase I" evidence="2">
    <location>
        <begin position="5"/>
        <end position="130"/>
    </location>
</feature>
<dbReference type="KEGG" id="uli:ETAA1_20710"/>
<dbReference type="SUPFAM" id="SSF52788">
    <property type="entry name" value="Phosphotyrosine protein phosphatases I"/>
    <property type="match status" value="1"/>
</dbReference>
<dbReference type="GO" id="GO:0046685">
    <property type="term" value="P:response to arsenic-containing substance"/>
    <property type="evidence" value="ECO:0007669"/>
    <property type="project" value="UniProtKB-KW"/>
</dbReference>
<dbReference type="EC" id="2.8.4.2" evidence="3"/>